<comment type="catalytic activity">
    <reaction evidence="1">
        <text>All bonds known to be hydrolyzed by this endopeptidase have arginine in P1 and an acidic residue in P4. P6 is often occupied by an acidic residue or by a hydroxy-amino-acid residue, the phosphorylation of which enhances cleavage.</text>
        <dbReference type="EC" id="3.4.22.49"/>
    </reaction>
</comment>
<dbReference type="Pfam" id="PF25113">
    <property type="entry name" value="TPR_ESP1_2nd"/>
    <property type="match status" value="1"/>
</dbReference>
<dbReference type="InterPro" id="IPR000315">
    <property type="entry name" value="Znf_B-box"/>
</dbReference>
<reference evidence="11 12" key="1">
    <citation type="submission" date="2019-01" db="EMBL/GenBank/DDBJ databases">
        <title>Sequencing of cultivated peanut Arachis hypogaea provides insights into genome evolution and oil improvement.</title>
        <authorList>
            <person name="Chen X."/>
        </authorList>
    </citation>
    <scope>NUCLEOTIDE SEQUENCE [LARGE SCALE GENOMIC DNA]</scope>
    <source>
        <strain evidence="12">cv. Fuhuasheng</strain>
        <tissue evidence="11">Leaves</tissue>
    </source>
</reference>
<evidence type="ECO:0000259" key="10">
    <source>
        <dbReference type="PROSITE" id="PS51700"/>
    </source>
</evidence>
<evidence type="ECO:0000256" key="8">
    <source>
        <dbReference type="PROSITE-ProRule" id="PRU00024"/>
    </source>
</evidence>
<feature type="domain" description="B box-type" evidence="9">
    <location>
        <begin position="1"/>
        <end position="28"/>
    </location>
</feature>
<name>A0A444WUA7_ARAHY</name>
<dbReference type="GO" id="GO:0005737">
    <property type="term" value="C:cytoplasm"/>
    <property type="evidence" value="ECO:0007669"/>
    <property type="project" value="TreeGrafter"/>
</dbReference>
<evidence type="ECO:0000256" key="2">
    <source>
        <dbReference type="ARBA" id="ARBA00012489"/>
    </source>
</evidence>
<evidence type="ECO:0000313" key="12">
    <source>
        <dbReference type="Proteomes" id="UP000289738"/>
    </source>
</evidence>
<dbReference type="EMBL" id="SDMP01000021">
    <property type="protein sequence ID" value="RYQ81018.1"/>
    <property type="molecule type" value="Genomic_DNA"/>
</dbReference>
<accession>A0A444WUA7</accession>
<dbReference type="InterPro" id="IPR005314">
    <property type="entry name" value="Peptidase_C50"/>
</dbReference>
<comment type="caution">
    <text evidence="11">The sequence shown here is derived from an EMBL/GenBank/DDBJ whole genome shotgun (WGS) entry which is preliminary data.</text>
</comment>
<dbReference type="Pfam" id="PF03568">
    <property type="entry name" value="Separin_C"/>
    <property type="match status" value="1"/>
</dbReference>
<keyword evidence="6" id="KW-0159">Chromosome partition</keyword>
<gene>
    <name evidence="11" type="ORF">Ahy_Scaffold1g107035</name>
</gene>
<dbReference type="PANTHER" id="PTHR12792">
    <property type="entry name" value="EXTRA SPINDLE POLES 1-RELATED"/>
    <property type="match status" value="1"/>
</dbReference>
<sequence>MRTLCNVCENAAAILFCAADEAALCRSCDDKTKSSVIGTNEPRNFSFGMKAKGVASVSSSTILQKLDSKDFIGFRSLFLEYFNDLNEFSMSKNQREVQSIAEKFYPFLMDSFGILHKHLENIFKSSKDKEILAELVKVYKMCLDCFDKVAPAMQQRKPYVAEFERLNFIKYLEKFGYISEAETESISLSKTLQDSSKPTERKSRKRIRADQDKCLGSLIVQNAVLMVSLTAALGADDNDDVGDSRFRSLLCLLEEMRPWLRKIDTTENLRIKLVDDLSRNAFKLLRRTNSDEDLIISFCRVTLTEYVKSPRKDKVYEIAQSMCSLLFELHKNKPNYIANVLDVILDCVLSECQLGEGNAGTRFIETVYFCVRSATEACTRRTVAVCLNRIAEHFKQVNPLIFSILRLYATGLLLDDSTSQSRIGDPASTRSLKFDCQLGNLLKQQNVLQTSLDSLCSVAEASLTYLPFCSHPLRFLCLPLANSIDEEMSQFVNKVVDASVEKLMSTVQDQFHILCNSILSSPSFTSEKNTNEFAEKCQTVISVALAAYTISIRTNLKVQESSKLVKQIIASKWLTYESISKICGCLNEIFVILFADKHKKALKVLNLYCTASWITIEYHCSKLTSGALKELVNNSCKRSTELLDAPYDINPRKIRKRLIEILKSWYTANSLSKDLPPPMFVMKWLMKIKQEHAKHIKEGVDSCSTEFSNKNVSFILEQELISYEAESLEHPKHSQKMLMKITKILLQYIYITDDLKRAQALLRRGKALRICTTASHDDCIQCLTDAITIMKNYGEMSANKNVIDHQLAVAYCLRALSTQEAEPKSVRISEDVESALDLWLDISRFDFPEDRERSQPFDSIMVLLYNTIDLVQLKGFLKLSKKAYQMVIRIFKRKFSTEKWLTLLWESRRLRHALCASPISDAFIQSSLDLVNELSKVDIWTSHLRENPIQLIGFQQNFSFLFASSDTDSSCYEACFQRKITIDDVKSAAEKLSNDSVPLHSTFLRGSLYYDLCSWLVANGQLRENLALAWRNESIYCVNALSLAKEARNLYVGLCKEKFGDNFKKNRVNESVARKIAQFDIELWDFSQCYFSPWNSMQCYLESTLQVGLICKISGDAELAKAYFLDGKDTSYSLHLPSFIVAFCSELGKIYIEKRDWNSAEKELQNAKQILRDSNTTLCCSKCKLIFEVTLDQYYGDLHQSKYKTCEVKSFSSEHISFYESALAKLDLPEWKNSVSCPEDGSLKTAAVDVISAGTSCICFTMNEAAQNVIMEPTKEGSWHWHCIATEVLEGRLLSDFINFKWEFVRRKLSMKLLARLVRCFAYVGDETQKILLKSTTMLHSKNTFSETNSAIAIDYFQHIVPKVILGDMFAVERAEILKEICLYYWNIYNSKATTTRNIFQNESCISLKDLASWLMVAFVLSREVPDIFHKVSQLLAVTYVVSDSREQLSLPYISKSLGENAWASYFHQASIGTHDTHSSRLTGRCKGSDKSNIGGTYNLSRLVPDDTEVLAECVKQFLGDLPSTTVICLTLLGHDYASLLKEFSPSVKAWILLSRLTFESEPIVALLPLHPISEDVIDPPILPKYKILRDWWCPWGSTALDEVVPAFKNILKEDYSRELEENTSEQQQLWWNHRKTLNQRLRQLLRSIEESWFGSWKCLLLGELLNCKNFESLLEHLVKELRSECKLEVNEGLVRVILGGTRHVCGREKLKCKKDCYIAKVGHCDQGMSGILLNAADGFGVSSDKAFQLLKHALIELDADKNSKREPIILVLDYEVQMLPWENIPILRQLEVYRMPSVSSISALGDTGSRSQKEAGRKCPSFPSIDPLHAFYILNPDGTVPECQNEFENWFKENNLKGNTGLAPTRKLWASALEKHDLFIYIGHGSGTKYFSLENFQHLNKCGAVVLLGCNSGTVYLQGNCAPLCIPLQYLAAGSPAIVANLWKISAKDISTFGKYLLQAWVKKRFELEKECPNNCDHPPTLGAFIGRARDACEQEFMTGAAPVCYGVPTRICVKKRVSSMAT</sequence>
<dbReference type="GO" id="GO:0004197">
    <property type="term" value="F:cysteine-type endopeptidase activity"/>
    <property type="evidence" value="ECO:0007669"/>
    <property type="project" value="InterPro"/>
</dbReference>
<dbReference type="InterPro" id="IPR030397">
    <property type="entry name" value="SEPARIN_core_dom"/>
</dbReference>
<organism evidence="11 12">
    <name type="scientific">Arachis hypogaea</name>
    <name type="common">Peanut</name>
    <dbReference type="NCBI Taxonomy" id="3818"/>
    <lineage>
        <taxon>Eukaryota</taxon>
        <taxon>Viridiplantae</taxon>
        <taxon>Streptophyta</taxon>
        <taxon>Embryophyta</taxon>
        <taxon>Tracheophyta</taxon>
        <taxon>Spermatophyta</taxon>
        <taxon>Magnoliopsida</taxon>
        <taxon>eudicotyledons</taxon>
        <taxon>Gunneridae</taxon>
        <taxon>Pentapetalae</taxon>
        <taxon>rosids</taxon>
        <taxon>fabids</taxon>
        <taxon>Fabales</taxon>
        <taxon>Fabaceae</taxon>
        <taxon>Papilionoideae</taxon>
        <taxon>50 kb inversion clade</taxon>
        <taxon>dalbergioids sensu lato</taxon>
        <taxon>Dalbergieae</taxon>
        <taxon>Pterocarpus clade</taxon>
        <taxon>Arachis</taxon>
    </lineage>
</organism>
<evidence type="ECO:0000313" key="11">
    <source>
        <dbReference type="EMBL" id="RYQ81018.1"/>
    </source>
</evidence>
<dbReference type="PROSITE" id="PS50119">
    <property type="entry name" value="ZF_BBOX"/>
    <property type="match status" value="1"/>
</dbReference>
<keyword evidence="4 8" id="KW-0863">Zinc-finger</keyword>
<evidence type="ECO:0000256" key="7">
    <source>
        <dbReference type="ARBA" id="ARBA00022833"/>
    </source>
</evidence>
<proteinExistence type="predicted"/>
<keyword evidence="12" id="KW-1185">Reference proteome</keyword>
<keyword evidence="3" id="KW-0479">Metal-binding</keyword>
<dbReference type="EC" id="3.4.22.49" evidence="2"/>
<dbReference type="PROSITE" id="PS51700">
    <property type="entry name" value="SEPARIN"/>
    <property type="match status" value="1"/>
</dbReference>
<dbReference type="STRING" id="3818.A0A444WUA7"/>
<dbReference type="InterPro" id="IPR049808">
    <property type="entry name" value="CONSTANS-like_Bbox1"/>
</dbReference>
<dbReference type="CDD" id="cd19821">
    <property type="entry name" value="Bbox1_BBX-like"/>
    <property type="match status" value="1"/>
</dbReference>
<evidence type="ECO:0000256" key="6">
    <source>
        <dbReference type="ARBA" id="ARBA00022829"/>
    </source>
</evidence>
<dbReference type="GO" id="GO:0072686">
    <property type="term" value="C:mitotic spindle"/>
    <property type="evidence" value="ECO:0007669"/>
    <property type="project" value="TreeGrafter"/>
</dbReference>
<feature type="domain" description="Peptidase C50" evidence="10">
    <location>
        <begin position="1828"/>
        <end position="1922"/>
    </location>
</feature>
<dbReference type="GO" id="GO:0008270">
    <property type="term" value="F:zinc ion binding"/>
    <property type="evidence" value="ECO:0007669"/>
    <property type="project" value="UniProtKB-KW"/>
</dbReference>
<dbReference type="GO" id="GO:0006508">
    <property type="term" value="P:proteolysis"/>
    <property type="evidence" value="ECO:0007669"/>
    <property type="project" value="InterPro"/>
</dbReference>
<dbReference type="Pfam" id="PF25110">
    <property type="entry name" value="TPR_ESP1"/>
    <property type="match status" value="1"/>
</dbReference>
<dbReference type="Proteomes" id="UP000289738">
    <property type="component" value="Unassembled WGS sequence"/>
</dbReference>
<evidence type="ECO:0000256" key="4">
    <source>
        <dbReference type="ARBA" id="ARBA00022771"/>
    </source>
</evidence>
<evidence type="ECO:0000256" key="3">
    <source>
        <dbReference type="ARBA" id="ARBA00022723"/>
    </source>
</evidence>
<dbReference type="InterPro" id="IPR056933">
    <property type="entry name" value="TPR_ESP1"/>
</dbReference>
<protein>
    <recommendedName>
        <fullName evidence="2">separase</fullName>
        <ecNumber evidence="2">3.4.22.49</ecNumber>
    </recommendedName>
</protein>
<keyword evidence="5" id="KW-0378">Hydrolase</keyword>
<dbReference type="GO" id="GO:0051307">
    <property type="term" value="P:meiotic chromosome separation"/>
    <property type="evidence" value="ECO:0007669"/>
    <property type="project" value="TreeGrafter"/>
</dbReference>
<evidence type="ECO:0000259" key="9">
    <source>
        <dbReference type="PROSITE" id="PS50119"/>
    </source>
</evidence>
<keyword evidence="7" id="KW-0862">Zinc</keyword>
<dbReference type="InterPro" id="IPR056932">
    <property type="entry name" value="TPR_ESP1_2nd"/>
</dbReference>
<evidence type="ECO:0000256" key="5">
    <source>
        <dbReference type="ARBA" id="ARBA00022801"/>
    </source>
</evidence>
<dbReference type="PANTHER" id="PTHR12792:SF0">
    <property type="entry name" value="SEPARIN"/>
    <property type="match status" value="1"/>
</dbReference>
<dbReference type="GO" id="GO:0005634">
    <property type="term" value="C:nucleus"/>
    <property type="evidence" value="ECO:0007669"/>
    <property type="project" value="InterPro"/>
</dbReference>
<evidence type="ECO:0000256" key="1">
    <source>
        <dbReference type="ARBA" id="ARBA00000451"/>
    </source>
</evidence>